<dbReference type="OrthoDB" id="9803735at2"/>
<feature type="domain" description="HTH lysR-type" evidence="5">
    <location>
        <begin position="1"/>
        <end position="58"/>
    </location>
</feature>
<dbReference type="GO" id="GO:0003700">
    <property type="term" value="F:DNA-binding transcription factor activity"/>
    <property type="evidence" value="ECO:0007669"/>
    <property type="project" value="InterPro"/>
</dbReference>
<name>A0A3L7K0D9_9BACI</name>
<keyword evidence="2" id="KW-0805">Transcription regulation</keyword>
<dbReference type="Pfam" id="PF00126">
    <property type="entry name" value="HTH_1"/>
    <property type="match status" value="1"/>
</dbReference>
<dbReference type="FunFam" id="1.10.10.10:FF:000001">
    <property type="entry name" value="LysR family transcriptional regulator"/>
    <property type="match status" value="1"/>
</dbReference>
<dbReference type="InterPro" id="IPR036388">
    <property type="entry name" value="WH-like_DNA-bd_sf"/>
</dbReference>
<dbReference type="AlphaFoldDB" id="A0A3L7K0D9"/>
<dbReference type="Proteomes" id="UP000276770">
    <property type="component" value="Unassembled WGS sequence"/>
</dbReference>
<dbReference type="SUPFAM" id="SSF53850">
    <property type="entry name" value="Periplasmic binding protein-like II"/>
    <property type="match status" value="1"/>
</dbReference>
<dbReference type="InterPro" id="IPR050950">
    <property type="entry name" value="HTH-type_LysR_regulators"/>
</dbReference>
<dbReference type="Gene3D" id="3.40.190.290">
    <property type="match status" value="1"/>
</dbReference>
<dbReference type="EMBL" id="RCVZ01000006">
    <property type="protein sequence ID" value="RLQ95411.1"/>
    <property type="molecule type" value="Genomic_DNA"/>
</dbReference>
<comment type="caution">
    <text evidence="6">The sequence shown here is derived from an EMBL/GenBank/DDBJ whole genome shotgun (WGS) entry which is preliminary data.</text>
</comment>
<dbReference type="SUPFAM" id="SSF46785">
    <property type="entry name" value="Winged helix' DNA-binding domain"/>
    <property type="match status" value="1"/>
</dbReference>
<dbReference type="Pfam" id="PF03466">
    <property type="entry name" value="LysR_substrate"/>
    <property type="match status" value="1"/>
</dbReference>
<evidence type="ECO:0000256" key="3">
    <source>
        <dbReference type="ARBA" id="ARBA00023125"/>
    </source>
</evidence>
<dbReference type="GO" id="GO:0005829">
    <property type="term" value="C:cytosol"/>
    <property type="evidence" value="ECO:0007669"/>
    <property type="project" value="TreeGrafter"/>
</dbReference>
<gene>
    <name evidence="6" type="ORF">D9X91_10265</name>
</gene>
<dbReference type="RefSeq" id="WP_121680526.1">
    <property type="nucleotide sequence ID" value="NZ_RCVZ01000006.1"/>
</dbReference>
<dbReference type="PROSITE" id="PS50931">
    <property type="entry name" value="HTH_LYSR"/>
    <property type="match status" value="1"/>
</dbReference>
<evidence type="ECO:0000256" key="2">
    <source>
        <dbReference type="ARBA" id="ARBA00023015"/>
    </source>
</evidence>
<dbReference type="InterPro" id="IPR005119">
    <property type="entry name" value="LysR_subst-bd"/>
</dbReference>
<dbReference type="Gene3D" id="1.10.10.10">
    <property type="entry name" value="Winged helix-like DNA-binding domain superfamily/Winged helix DNA-binding domain"/>
    <property type="match status" value="1"/>
</dbReference>
<keyword evidence="7" id="KW-1185">Reference proteome</keyword>
<dbReference type="GO" id="GO:0003677">
    <property type="term" value="F:DNA binding"/>
    <property type="evidence" value="ECO:0007669"/>
    <property type="project" value="UniProtKB-KW"/>
</dbReference>
<reference evidence="6 7" key="1">
    <citation type="submission" date="2018-10" db="EMBL/GenBank/DDBJ databases">
        <title>Falsibacillus sp. genome draft.</title>
        <authorList>
            <person name="Shi S."/>
        </authorList>
    </citation>
    <scope>NUCLEOTIDE SEQUENCE [LARGE SCALE GENOMIC DNA]</scope>
    <source>
        <strain evidence="6 7">GY 10110</strain>
    </source>
</reference>
<dbReference type="InterPro" id="IPR000847">
    <property type="entry name" value="LysR_HTH_N"/>
</dbReference>
<evidence type="ECO:0000259" key="5">
    <source>
        <dbReference type="PROSITE" id="PS50931"/>
    </source>
</evidence>
<dbReference type="PANTHER" id="PTHR30419">
    <property type="entry name" value="HTH-TYPE TRANSCRIPTIONAL REGULATOR YBHD"/>
    <property type="match status" value="1"/>
</dbReference>
<keyword evidence="3" id="KW-0238">DNA-binding</keyword>
<evidence type="ECO:0000256" key="1">
    <source>
        <dbReference type="ARBA" id="ARBA00009437"/>
    </source>
</evidence>
<dbReference type="InterPro" id="IPR036390">
    <property type="entry name" value="WH_DNA-bd_sf"/>
</dbReference>
<evidence type="ECO:0000313" key="7">
    <source>
        <dbReference type="Proteomes" id="UP000276770"/>
    </source>
</evidence>
<sequence length="297" mass="33793">MDIKHLTYFIEVAKQKNFTKASHILHISQPALSKMIKNLEAELDVTLIDRTYKKMELTDAGKVVYEKGVKVVQFMADLDQSLYDVINLKKGTIKIGLPPIIGSLFFPGIMADFRKKYPDVVIKIMEFGAKKVEDSIEEGLIDIGVVPLPVKDDIFDQIPFLKEGMSVIVHESHPLSKRDFIHLKEVSHENFILFNEDFALHDLIIQACIKEGFYPEIVLESSQWDFLVEMVAVNIGITILPNSISEKIDLPAIKIVPLKPASLLWELSVIMKKNRYVPYVGKAFIEEIKNWKQGLPS</sequence>
<evidence type="ECO:0000313" key="6">
    <source>
        <dbReference type="EMBL" id="RLQ95411.1"/>
    </source>
</evidence>
<organism evidence="6 7">
    <name type="scientific">Falsibacillus albus</name>
    <dbReference type="NCBI Taxonomy" id="2478915"/>
    <lineage>
        <taxon>Bacteria</taxon>
        <taxon>Bacillati</taxon>
        <taxon>Bacillota</taxon>
        <taxon>Bacilli</taxon>
        <taxon>Bacillales</taxon>
        <taxon>Bacillaceae</taxon>
        <taxon>Falsibacillus</taxon>
    </lineage>
</organism>
<protein>
    <submittedName>
        <fullName evidence="6">LysR family transcriptional regulator</fullName>
    </submittedName>
</protein>
<dbReference type="PRINTS" id="PR00039">
    <property type="entry name" value="HTHLYSR"/>
</dbReference>
<keyword evidence="4" id="KW-0804">Transcription</keyword>
<proteinExistence type="inferred from homology"/>
<accession>A0A3L7K0D9</accession>
<comment type="similarity">
    <text evidence="1">Belongs to the LysR transcriptional regulatory family.</text>
</comment>
<dbReference type="CDD" id="cd08438">
    <property type="entry name" value="PBP2_CidR"/>
    <property type="match status" value="1"/>
</dbReference>
<dbReference type="PANTHER" id="PTHR30419:SF8">
    <property type="entry name" value="NITROGEN ASSIMILATION TRANSCRIPTIONAL ACTIVATOR-RELATED"/>
    <property type="match status" value="1"/>
</dbReference>
<evidence type="ECO:0000256" key="4">
    <source>
        <dbReference type="ARBA" id="ARBA00023163"/>
    </source>
</evidence>